<dbReference type="SUPFAM" id="SSF54427">
    <property type="entry name" value="NTF2-like"/>
    <property type="match status" value="1"/>
</dbReference>
<protein>
    <submittedName>
        <fullName evidence="2">Nuclear transport factor 2 family protein</fullName>
    </submittedName>
</protein>
<gene>
    <name evidence="2" type="ORF">I5803_12845</name>
</gene>
<reference evidence="2" key="1">
    <citation type="submission" date="2020-11" db="EMBL/GenBank/DDBJ databases">
        <title>Bacterial whole genome sequence for Caenimonas sp. DR4.4.</title>
        <authorList>
            <person name="Le V."/>
            <person name="Ko S.-R."/>
            <person name="Ahn C.-Y."/>
            <person name="Oh H.-M."/>
        </authorList>
    </citation>
    <scope>NUCLEOTIDE SEQUENCE</scope>
    <source>
        <strain evidence="2">DR4.4</strain>
    </source>
</reference>
<dbReference type="Gene3D" id="3.10.450.50">
    <property type="match status" value="1"/>
</dbReference>
<comment type="caution">
    <text evidence="2">The sequence shown here is derived from an EMBL/GenBank/DDBJ whole genome shotgun (WGS) entry which is preliminary data.</text>
</comment>
<dbReference type="InterPro" id="IPR032710">
    <property type="entry name" value="NTF2-like_dom_sf"/>
</dbReference>
<sequence>MPSAQTLERFIARVESNAHVEAIEEFYTASATMQENFEPPRVGRDALMTHEAKALARAASVTSECVRPVFVNGDRVVIRWIFVFTWKDGTQGRIEELAYQRWEGEKISQEQFFYDPKQFRPAAAPAAARAGSTTG</sequence>
<name>A0A931H5A9_9BURK</name>
<dbReference type="Proteomes" id="UP000651050">
    <property type="component" value="Unassembled WGS sequence"/>
</dbReference>
<keyword evidence="3" id="KW-1185">Reference proteome</keyword>
<dbReference type="EMBL" id="JADWYS010000001">
    <property type="protein sequence ID" value="MBG9388914.1"/>
    <property type="molecule type" value="Genomic_DNA"/>
</dbReference>
<evidence type="ECO:0000313" key="3">
    <source>
        <dbReference type="Proteomes" id="UP000651050"/>
    </source>
</evidence>
<feature type="domain" description="SnoaL-like" evidence="1">
    <location>
        <begin position="8"/>
        <end position="108"/>
    </location>
</feature>
<dbReference type="Pfam" id="PF12680">
    <property type="entry name" value="SnoaL_2"/>
    <property type="match status" value="1"/>
</dbReference>
<dbReference type="AlphaFoldDB" id="A0A931H5A9"/>
<dbReference type="RefSeq" id="WP_196986737.1">
    <property type="nucleotide sequence ID" value="NZ_JADWYS010000001.1"/>
</dbReference>
<accession>A0A931H5A9</accession>
<dbReference type="InterPro" id="IPR037401">
    <property type="entry name" value="SnoaL-like"/>
</dbReference>
<evidence type="ECO:0000259" key="1">
    <source>
        <dbReference type="Pfam" id="PF12680"/>
    </source>
</evidence>
<proteinExistence type="predicted"/>
<organism evidence="2 3">
    <name type="scientific">Caenimonas aquaedulcis</name>
    <dbReference type="NCBI Taxonomy" id="2793270"/>
    <lineage>
        <taxon>Bacteria</taxon>
        <taxon>Pseudomonadati</taxon>
        <taxon>Pseudomonadota</taxon>
        <taxon>Betaproteobacteria</taxon>
        <taxon>Burkholderiales</taxon>
        <taxon>Comamonadaceae</taxon>
        <taxon>Caenimonas</taxon>
    </lineage>
</organism>
<evidence type="ECO:0000313" key="2">
    <source>
        <dbReference type="EMBL" id="MBG9388914.1"/>
    </source>
</evidence>